<dbReference type="InterPro" id="IPR012296">
    <property type="entry name" value="Nuclease_put_TT1808"/>
</dbReference>
<dbReference type="CDD" id="cd06260">
    <property type="entry name" value="DUF820-like"/>
    <property type="match status" value="1"/>
</dbReference>
<dbReference type="Pfam" id="PF05685">
    <property type="entry name" value="Uma2"/>
    <property type="match status" value="1"/>
</dbReference>
<evidence type="ECO:0000259" key="1">
    <source>
        <dbReference type="Pfam" id="PF05685"/>
    </source>
</evidence>
<protein>
    <submittedName>
        <fullName evidence="2">Uma2 family endonuclease</fullName>
    </submittedName>
</protein>
<reference evidence="2 3" key="1">
    <citation type="submission" date="2021-12" db="EMBL/GenBank/DDBJ databases">
        <title>Discovery of the Pendulisporaceae a myxobacterial family with distinct sporulation behavior and unique specialized metabolism.</title>
        <authorList>
            <person name="Garcia R."/>
            <person name="Popoff A."/>
            <person name="Bader C.D."/>
            <person name="Loehr J."/>
            <person name="Walesch S."/>
            <person name="Walt C."/>
            <person name="Boldt J."/>
            <person name="Bunk B."/>
            <person name="Haeckl F.J.F.P.J."/>
            <person name="Gunesch A.P."/>
            <person name="Birkelbach J."/>
            <person name="Nuebel U."/>
            <person name="Pietschmann T."/>
            <person name="Bach T."/>
            <person name="Mueller R."/>
        </authorList>
    </citation>
    <scope>NUCLEOTIDE SEQUENCE [LARGE SCALE GENOMIC DNA]</scope>
    <source>
        <strain evidence="2 3">MSr11954</strain>
    </source>
</reference>
<name>A0ABZ2LN98_9BACT</name>
<dbReference type="GO" id="GO:0004519">
    <property type="term" value="F:endonuclease activity"/>
    <property type="evidence" value="ECO:0007669"/>
    <property type="project" value="UniProtKB-KW"/>
</dbReference>
<feature type="domain" description="Putative restriction endonuclease" evidence="1">
    <location>
        <begin position="38"/>
        <end position="180"/>
    </location>
</feature>
<dbReference type="RefSeq" id="WP_394822006.1">
    <property type="nucleotide sequence ID" value="NZ_CP089984.1"/>
</dbReference>
<organism evidence="2 3">
    <name type="scientific">Pendulispora albinea</name>
    <dbReference type="NCBI Taxonomy" id="2741071"/>
    <lineage>
        <taxon>Bacteria</taxon>
        <taxon>Pseudomonadati</taxon>
        <taxon>Myxococcota</taxon>
        <taxon>Myxococcia</taxon>
        <taxon>Myxococcales</taxon>
        <taxon>Sorangiineae</taxon>
        <taxon>Pendulisporaceae</taxon>
        <taxon>Pendulispora</taxon>
    </lineage>
</organism>
<proteinExistence type="predicted"/>
<dbReference type="PANTHER" id="PTHR47152">
    <property type="entry name" value="SLR2084 PROTEIN-RELATED"/>
    <property type="match status" value="1"/>
</dbReference>
<accession>A0ABZ2LN98</accession>
<sequence length="214" mass="24572">MVAAQTAENFAEGSAVDHGRLEAEEVDQRVILHGMTWKDYEIILAVRGERSLPRIYYLDGEIELMNPSWMHEDVKTTIARLLEAYADERGLEFNGYGQWTLRKARKKRAAEADECYILGAKRKSVPDLAIEIMWSRGGLNKLKIYSGLGVRELWIWDRKGSIQVHILRGQHYEPSDKSELLPELDLGWLVSFLHYPTQSQAVRAFRAAMRSAPR</sequence>
<gene>
    <name evidence="2" type="ORF">LZC94_31610</name>
</gene>
<dbReference type="InterPro" id="IPR008538">
    <property type="entry name" value="Uma2"/>
</dbReference>
<dbReference type="InterPro" id="IPR011335">
    <property type="entry name" value="Restrct_endonuc-II-like"/>
</dbReference>
<keyword evidence="2" id="KW-0540">Nuclease</keyword>
<dbReference type="Proteomes" id="UP001370348">
    <property type="component" value="Chromosome"/>
</dbReference>
<evidence type="ECO:0000313" key="2">
    <source>
        <dbReference type="EMBL" id="WXB12384.1"/>
    </source>
</evidence>
<keyword evidence="2" id="KW-0378">Hydrolase</keyword>
<keyword evidence="2" id="KW-0255">Endonuclease</keyword>
<dbReference type="PANTHER" id="PTHR47152:SF4">
    <property type="entry name" value="SLR0445 PROTEIN"/>
    <property type="match status" value="1"/>
</dbReference>
<keyword evidence="3" id="KW-1185">Reference proteome</keyword>
<evidence type="ECO:0000313" key="3">
    <source>
        <dbReference type="Proteomes" id="UP001370348"/>
    </source>
</evidence>
<dbReference type="EMBL" id="CP089984">
    <property type="protein sequence ID" value="WXB12384.1"/>
    <property type="molecule type" value="Genomic_DNA"/>
</dbReference>
<dbReference type="SUPFAM" id="SSF52980">
    <property type="entry name" value="Restriction endonuclease-like"/>
    <property type="match status" value="1"/>
</dbReference>
<dbReference type="Gene3D" id="3.90.1570.10">
    <property type="entry name" value="tt1808, chain A"/>
    <property type="match status" value="1"/>
</dbReference>